<name>A0A7C4QQ53_9PLAN</name>
<dbReference type="SUPFAM" id="SSF56112">
    <property type="entry name" value="Protein kinase-like (PK-like)"/>
    <property type="match status" value="1"/>
</dbReference>
<accession>A0A7C4QQ53</accession>
<dbReference type="CDD" id="cd14014">
    <property type="entry name" value="STKc_PknB_like"/>
    <property type="match status" value="1"/>
</dbReference>
<evidence type="ECO:0000313" key="11">
    <source>
        <dbReference type="EMBL" id="HGT39545.1"/>
    </source>
</evidence>
<organism evidence="11">
    <name type="scientific">Schlesneria paludicola</name>
    <dbReference type="NCBI Taxonomy" id="360056"/>
    <lineage>
        <taxon>Bacteria</taxon>
        <taxon>Pseudomonadati</taxon>
        <taxon>Planctomycetota</taxon>
        <taxon>Planctomycetia</taxon>
        <taxon>Planctomycetales</taxon>
        <taxon>Planctomycetaceae</taxon>
        <taxon>Schlesneria</taxon>
    </lineage>
</organism>
<dbReference type="FunFam" id="1.10.510.10:FF:000021">
    <property type="entry name" value="Serine/threonine protein kinase"/>
    <property type="match status" value="1"/>
</dbReference>
<dbReference type="PANTHER" id="PTHR43289:SF6">
    <property type="entry name" value="SERINE_THREONINE-PROTEIN KINASE NEKL-3"/>
    <property type="match status" value="1"/>
</dbReference>
<dbReference type="PROSITE" id="PS50011">
    <property type="entry name" value="PROTEIN_KINASE_DOM"/>
    <property type="match status" value="1"/>
</dbReference>
<evidence type="ECO:0000256" key="5">
    <source>
        <dbReference type="ARBA" id="ARBA00022777"/>
    </source>
</evidence>
<feature type="transmembrane region" description="Helical" evidence="9">
    <location>
        <begin position="527"/>
        <end position="547"/>
    </location>
</feature>
<evidence type="ECO:0000259" key="10">
    <source>
        <dbReference type="PROSITE" id="PS50011"/>
    </source>
</evidence>
<comment type="caution">
    <text evidence="11">The sequence shown here is derived from an EMBL/GenBank/DDBJ whole genome shotgun (WGS) entry which is preliminary data.</text>
</comment>
<dbReference type="PROSITE" id="PS00107">
    <property type="entry name" value="PROTEIN_KINASE_ATP"/>
    <property type="match status" value="1"/>
</dbReference>
<feature type="binding site" evidence="7">
    <location>
        <position position="113"/>
    </location>
    <ligand>
        <name>ATP</name>
        <dbReference type="ChEBI" id="CHEBI:30616"/>
    </ligand>
</feature>
<evidence type="ECO:0000256" key="6">
    <source>
        <dbReference type="ARBA" id="ARBA00022840"/>
    </source>
</evidence>
<feature type="compositionally biased region" description="Basic and acidic residues" evidence="8">
    <location>
        <begin position="55"/>
        <end position="69"/>
    </location>
</feature>
<gene>
    <name evidence="11" type="ORF">ENS64_09830</name>
</gene>
<feature type="transmembrane region" description="Helical" evidence="9">
    <location>
        <begin position="419"/>
        <end position="437"/>
    </location>
</feature>
<dbReference type="Gene3D" id="3.30.200.20">
    <property type="entry name" value="Phosphorylase Kinase, domain 1"/>
    <property type="match status" value="1"/>
</dbReference>
<dbReference type="Pfam" id="PF00069">
    <property type="entry name" value="Pkinase"/>
    <property type="match status" value="1"/>
</dbReference>
<evidence type="ECO:0000256" key="8">
    <source>
        <dbReference type="SAM" id="MobiDB-lite"/>
    </source>
</evidence>
<keyword evidence="4 7" id="KW-0547">Nucleotide-binding</keyword>
<dbReference type="PANTHER" id="PTHR43289">
    <property type="entry name" value="MITOGEN-ACTIVATED PROTEIN KINASE KINASE KINASE 20-RELATED"/>
    <property type="match status" value="1"/>
</dbReference>
<feature type="region of interest" description="Disordered" evidence="8">
    <location>
        <begin position="55"/>
        <end position="74"/>
    </location>
</feature>
<evidence type="ECO:0000256" key="2">
    <source>
        <dbReference type="ARBA" id="ARBA00022527"/>
    </source>
</evidence>
<keyword evidence="3" id="KW-0808">Transferase</keyword>
<keyword evidence="6 7" id="KW-0067">ATP-binding</keyword>
<dbReference type="SMART" id="SM00220">
    <property type="entry name" value="S_TKc"/>
    <property type="match status" value="1"/>
</dbReference>
<evidence type="ECO:0000256" key="9">
    <source>
        <dbReference type="SAM" id="Phobius"/>
    </source>
</evidence>
<dbReference type="InterPro" id="IPR011009">
    <property type="entry name" value="Kinase-like_dom_sf"/>
</dbReference>
<feature type="transmembrane region" description="Helical" evidence="9">
    <location>
        <begin position="501"/>
        <end position="521"/>
    </location>
</feature>
<keyword evidence="9" id="KW-0812">Transmembrane</keyword>
<evidence type="ECO:0000256" key="3">
    <source>
        <dbReference type="ARBA" id="ARBA00022679"/>
    </source>
</evidence>
<dbReference type="EMBL" id="DSVQ01000012">
    <property type="protein sequence ID" value="HGT39545.1"/>
    <property type="molecule type" value="Genomic_DNA"/>
</dbReference>
<dbReference type="AlphaFoldDB" id="A0A7C4QQ53"/>
<keyword evidence="2 11" id="KW-0723">Serine/threonine-protein kinase</keyword>
<keyword evidence="9" id="KW-1133">Transmembrane helix</keyword>
<dbReference type="EC" id="2.7.11.1" evidence="1"/>
<keyword evidence="5 11" id="KW-0418">Kinase</keyword>
<dbReference type="InterPro" id="IPR000719">
    <property type="entry name" value="Prot_kinase_dom"/>
</dbReference>
<dbReference type="Gene3D" id="1.10.510.10">
    <property type="entry name" value="Transferase(Phosphotransferase) domain 1"/>
    <property type="match status" value="1"/>
</dbReference>
<protein>
    <recommendedName>
        <fullName evidence="1">non-specific serine/threonine protein kinase</fullName>
        <ecNumber evidence="1">2.7.11.1</ecNumber>
    </recommendedName>
</protein>
<sequence>MEILETLLAQSRGGQMPDWQAAIQQHPELEQEIRELCATMLIAENFVDHVTKTFGSDNHEAGRDADDRLSPSSAGSFPREFAGFTLLEELGRGGMGVVFKARQKSPDRIVALKMILRGQIASPQDIARFRAEAEAAANVHHPQIVPVYEVGEHEGQPYFSMQYIDGTTLARLLAEGPLPSRQAAAMLAPVCRAIADAHRRGVLHRDLKPSNILIDRQGRTFVTDFGLAKRFSAPAVGEGEMVASLTQSGAILGTPGYMAPEQAAGQRGEVSPASDVYSLGAILYAMLTGRPPFQAPSPLDTVLMVLEQDPLPPRMLNPKADADLEMICLKCLQKPADLRYPSADALADDLEAYLANEPISARSSQFSQIISRAFRETHHAAILENWGLLWMWHSLVVLVMCLITTAMQHSGITARWPYVGFWGLVVGAWAAIFWELRRRSGPITFVERQIAHVWAGSAIASTLLFFLEGALQLPVLTLSPVLALIAGSVFLVKAGILSGRFYVQATALYATAFLMAVQQPWSDANYGVTLFGAVLAVSFFVPGWKYWRQRVQAAPRAN</sequence>
<dbReference type="InterPro" id="IPR017441">
    <property type="entry name" value="Protein_kinase_ATP_BS"/>
</dbReference>
<feature type="domain" description="Protein kinase" evidence="10">
    <location>
        <begin position="84"/>
        <end position="354"/>
    </location>
</feature>
<reference evidence="11" key="1">
    <citation type="journal article" date="2020" name="mSystems">
        <title>Genome- and Community-Level Interaction Insights into Carbon Utilization and Element Cycling Functions of Hydrothermarchaeota in Hydrothermal Sediment.</title>
        <authorList>
            <person name="Zhou Z."/>
            <person name="Liu Y."/>
            <person name="Xu W."/>
            <person name="Pan J."/>
            <person name="Luo Z.H."/>
            <person name="Li M."/>
        </authorList>
    </citation>
    <scope>NUCLEOTIDE SEQUENCE [LARGE SCALE GENOMIC DNA]</scope>
    <source>
        <strain evidence="11">SpSt-508</strain>
    </source>
</reference>
<evidence type="ECO:0000256" key="4">
    <source>
        <dbReference type="ARBA" id="ARBA00022741"/>
    </source>
</evidence>
<dbReference type="GO" id="GO:0004674">
    <property type="term" value="F:protein serine/threonine kinase activity"/>
    <property type="evidence" value="ECO:0007669"/>
    <property type="project" value="UniProtKB-KW"/>
</dbReference>
<dbReference type="PROSITE" id="PS00108">
    <property type="entry name" value="PROTEIN_KINASE_ST"/>
    <property type="match status" value="1"/>
</dbReference>
<proteinExistence type="predicted"/>
<feature type="transmembrane region" description="Helical" evidence="9">
    <location>
        <begin position="473"/>
        <end position="492"/>
    </location>
</feature>
<evidence type="ECO:0000256" key="1">
    <source>
        <dbReference type="ARBA" id="ARBA00012513"/>
    </source>
</evidence>
<dbReference type="GO" id="GO:0005524">
    <property type="term" value="F:ATP binding"/>
    <property type="evidence" value="ECO:0007669"/>
    <property type="project" value="UniProtKB-UniRule"/>
</dbReference>
<dbReference type="InterPro" id="IPR008271">
    <property type="entry name" value="Ser/Thr_kinase_AS"/>
</dbReference>
<evidence type="ECO:0000256" key="7">
    <source>
        <dbReference type="PROSITE-ProRule" id="PRU10141"/>
    </source>
</evidence>
<feature type="transmembrane region" description="Helical" evidence="9">
    <location>
        <begin position="388"/>
        <end position="407"/>
    </location>
</feature>
<keyword evidence="9" id="KW-0472">Membrane</keyword>